<dbReference type="EMBL" id="CADEAL010004226">
    <property type="protein sequence ID" value="CAB1454818.1"/>
    <property type="molecule type" value="Genomic_DNA"/>
</dbReference>
<feature type="compositionally biased region" description="Pro residues" evidence="1">
    <location>
        <begin position="16"/>
        <end position="38"/>
    </location>
</feature>
<dbReference type="AlphaFoldDB" id="A0A9N7VPK7"/>
<proteinExistence type="predicted"/>
<keyword evidence="3" id="KW-1185">Reference proteome</keyword>
<evidence type="ECO:0000256" key="1">
    <source>
        <dbReference type="SAM" id="MobiDB-lite"/>
    </source>
</evidence>
<gene>
    <name evidence="2" type="ORF">PLEPLA_LOCUS42585</name>
</gene>
<feature type="region of interest" description="Disordered" evidence="1">
    <location>
        <begin position="14"/>
        <end position="40"/>
    </location>
</feature>
<sequence length="166" mass="17940">MSLRSLSAAALCPCCPDPNPNPNPPNPKANPNPNPNPNPQRCRLVLGATSRVPAAVSPSSEMIHTYTETWACEAGVQRESGGPTLRSNSNTASGFSLEHKVAPLLFYKQTIFSSSVPVVERRPHSDCGSCSSAASTLSRTDRSAADDRPPLLRLLEFWEITRRAQE</sequence>
<reference evidence="2" key="1">
    <citation type="submission" date="2020-03" db="EMBL/GenBank/DDBJ databases">
        <authorList>
            <person name="Weist P."/>
        </authorList>
    </citation>
    <scope>NUCLEOTIDE SEQUENCE</scope>
</reference>
<dbReference type="Proteomes" id="UP001153269">
    <property type="component" value="Unassembled WGS sequence"/>
</dbReference>
<accession>A0A9N7VPK7</accession>
<feature type="region of interest" description="Disordered" evidence="1">
    <location>
        <begin position="123"/>
        <end position="145"/>
    </location>
</feature>
<name>A0A9N7VPK7_PLEPL</name>
<evidence type="ECO:0000313" key="3">
    <source>
        <dbReference type="Proteomes" id="UP001153269"/>
    </source>
</evidence>
<feature type="compositionally biased region" description="Polar residues" evidence="1">
    <location>
        <begin position="128"/>
        <end position="138"/>
    </location>
</feature>
<organism evidence="2 3">
    <name type="scientific">Pleuronectes platessa</name>
    <name type="common">European plaice</name>
    <dbReference type="NCBI Taxonomy" id="8262"/>
    <lineage>
        <taxon>Eukaryota</taxon>
        <taxon>Metazoa</taxon>
        <taxon>Chordata</taxon>
        <taxon>Craniata</taxon>
        <taxon>Vertebrata</taxon>
        <taxon>Euteleostomi</taxon>
        <taxon>Actinopterygii</taxon>
        <taxon>Neopterygii</taxon>
        <taxon>Teleostei</taxon>
        <taxon>Neoteleostei</taxon>
        <taxon>Acanthomorphata</taxon>
        <taxon>Carangaria</taxon>
        <taxon>Pleuronectiformes</taxon>
        <taxon>Pleuronectoidei</taxon>
        <taxon>Pleuronectidae</taxon>
        <taxon>Pleuronectes</taxon>
    </lineage>
</organism>
<protein>
    <submittedName>
        <fullName evidence="2">Uncharacterized protein</fullName>
    </submittedName>
</protein>
<comment type="caution">
    <text evidence="2">The sequence shown here is derived from an EMBL/GenBank/DDBJ whole genome shotgun (WGS) entry which is preliminary data.</text>
</comment>
<evidence type="ECO:0000313" key="2">
    <source>
        <dbReference type="EMBL" id="CAB1454818.1"/>
    </source>
</evidence>